<keyword evidence="2" id="KW-1185">Reference proteome</keyword>
<protein>
    <submittedName>
        <fullName evidence="1">Uncharacterized protein</fullName>
    </submittedName>
</protein>
<dbReference type="AlphaFoldDB" id="A0A4Y2T107"/>
<gene>
    <name evidence="1" type="ORF">AVEN_213798_1</name>
</gene>
<organism evidence="1 2">
    <name type="scientific">Araneus ventricosus</name>
    <name type="common">Orbweaver spider</name>
    <name type="synonym">Epeira ventricosa</name>
    <dbReference type="NCBI Taxonomy" id="182803"/>
    <lineage>
        <taxon>Eukaryota</taxon>
        <taxon>Metazoa</taxon>
        <taxon>Ecdysozoa</taxon>
        <taxon>Arthropoda</taxon>
        <taxon>Chelicerata</taxon>
        <taxon>Arachnida</taxon>
        <taxon>Araneae</taxon>
        <taxon>Araneomorphae</taxon>
        <taxon>Entelegynae</taxon>
        <taxon>Araneoidea</taxon>
        <taxon>Araneidae</taxon>
        <taxon>Araneus</taxon>
    </lineage>
</organism>
<reference evidence="1 2" key="1">
    <citation type="journal article" date="2019" name="Sci. Rep.">
        <title>Orb-weaving spider Araneus ventricosus genome elucidates the spidroin gene catalogue.</title>
        <authorList>
            <person name="Kono N."/>
            <person name="Nakamura H."/>
            <person name="Ohtoshi R."/>
            <person name="Moran D.A.P."/>
            <person name="Shinohara A."/>
            <person name="Yoshida Y."/>
            <person name="Fujiwara M."/>
            <person name="Mori M."/>
            <person name="Tomita M."/>
            <person name="Arakawa K."/>
        </authorList>
    </citation>
    <scope>NUCLEOTIDE SEQUENCE [LARGE SCALE GENOMIC DNA]</scope>
</reference>
<comment type="caution">
    <text evidence="1">The sequence shown here is derived from an EMBL/GenBank/DDBJ whole genome shotgun (WGS) entry which is preliminary data.</text>
</comment>
<dbReference type="Proteomes" id="UP000499080">
    <property type="component" value="Unassembled WGS sequence"/>
</dbReference>
<evidence type="ECO:0000313" key="2">
    <source>
        <dbReference type="Proteomes" id="UP000499080"/>
    </source>
</evidence>
<evidence type="ECO:0000313" key="1">
    <source>
        <dbReference type="EMBL" id="GBN94274.1"/>
    </source>
</evidence>
<dbReference type="EMBL" id="BGPR01025403">
    <property type="protein sequence ID" value="GBN94274.1"/>
    <property type="molecule type" value="Genomic_DNA"/>
</dbReference>
<accession>A0A4Y2T107</accession>
<sequence>MMFGKYQDAEVALIGINKRRKGVDGFSVETAVSSKHPFSPSSDSLTDACGLTVHNLCHNQAFCGLHSSFAYRKFNSNFTCDDPTILPCELIYSRNRGTVGHNVRLPRAWEVLDVYASRLITLAPPEYSARCETLLSVHLFYPAINLLSMLPFWITALCADLEESIMQRTAETTLQK</sequence>
<name>A0A4Y2T107_ARAVE</name>
<proteinExistence type="predicted"/>